<accession>S5TF85</accession>
<evidence type="ECO:0000313" key="7">
    <source>
        <dbReference type="Proteomes" id="UP000015380"/>
    </source>
</evidence>
<evidence type="ECO:0008006" key="8">
    <source>
        <dbReference type="Google" id="ProtNLM"/>
    </source>
</evidence>
<evidence type="ECO:0000256" key="2">
    <source>
        <dbReference type="ARBA" id="ARBA00022692"/>
    </source>
</evidence>
<dbReference type="Proteomes" id="UP000015380">
    <property type="component" value="Chromosome"/>
</dbReference>
<comment type="subcellular location">
    <subcellularLocation>
        <location evidence="1">Membrane</location>
    </subcellularLocation>
</comment>
<keyword evidence="7" id="KW-1185">Reference proteome</keyword>
<evidence type="ECO:0000256" key="1">
    <source>
        <dbReference type="ARBA" id="ARBA00004370"/>
    </source>
</evidence>
<evidence type="ECO:0000256" key="5">
    <source>
        <dbReference type="SAM" id="Phobius"/>
    </source>
</evidence>
<reference evidence="6 7" key="1">
    <citation type="submission" date="2013-05" db="EMBL/GenBank/DDBJ databases">
        <title>Between feast and famine: a lifestyle of most important marine PAH-degrading bacterium Cycloclasticus sp. 7ME.</title>
        <authorList>
            <person name="Yakimov M.M."/>
            <person name="Messina E."/>
            <person name="Genovese M."/>
            <person name="Denaro R."/>
            <person name="Crisafi F."/>
            <person name="Russo D."/>
            <person name="Cappello S."/>
            <person name="Santisi S."/>
            <person name="Smedile F."/>
            <person name="Golyshina O.V."/>
            <person name="Tran H."/>
            <person name="Pieper D.H."/>
            <person name="Golyshin P.N."/>
            <person name="Giuliano L."/>
        </authorList>
    </citation>
    <scope>NUCLEOTIDE SEQUENCE [LARGE SCALE GENOMIC DNA]</scope>
    <source>
        <strain evidence="6 7">78-ME</strain>
    </source>
</reference>
<dbReference type="InterPro" id="IPR001129">
    <property type="entry name" value="Membr-assoc_MAPEG"/>
</dbReference>
<dbReference type="Pfam" id="PF01124">
    <property type="entry name" value="MAPEG"/>
    <property type="match status" value="1"/>
</dbReference>
<dbReference type="GO" id="GO:0016020">
    <property type="term" value="C:membrane"/>
    <property type="evidence" value="ECO:0007669"/>
    <property type="project" value="UniProtKB-SubCell"/>
</dbReference>
<dbReference type="PANTHER" id="PTHR35371">
    <property type="entry name" value="INNER MEMBRANE PROTEIN"/>
    <property type="match status" value="1"/>
</dbReference>
<name>S5TF85_9GAMM</name>
<evidence type="ECO:0000256" key="4">
    <source>
        <dbReference type="ARBA" id="ARBA00023136"/>
    </source>
</evidence>
<evidence type="ECO:0000313" key="6">
    <source>
        <dbReference type="EMBL" id="AGS39482.1"/>
    </source>
</evidence>
<keyword evidence="3 5" id="KW-1133">Transmembrane helix</keyword>
<reference evidence="7" key="2">
    <citation type="journal article" date="2016" name="Environ. Microbiol. Rep.">
        <title>Analysis of defence systems and a conjugative IncP-1 plasmid in the marine polyaromatic hydrocarbons-degrading bacterium Cycloclasticus sp. 78-ME.</title>
        <authorList>
            <person name="Yakimov M.M."/>
            <person name="Crisafi F."/>
            <person name="Messina E."/>
            <person name="Smedile F."/>
            <person name="Lopatina A."/>
            <person name="Denaro R."/>
            <person name="Pieper D.H."/>
            <person name="Golyshin P.N."/>
            <person name="Giuliano L."/>
        </authorList>
    </citation>
    <scope>NUCLEOTIDE SEQUENCE [LARGE SCALE GENOMIC DNA]</scope>
    <source>
        <strain evidence="7">78-ME</strain>
    </source>
</reference>
<organism evidence="6 7">
    <name type="scientific">Cycloclasticus zancles 78-ME</name>
    <dbReference type="NCBI Taxonomy" id="1198232"/>
    <lineage>
        <taxon>Bacteria</taxon>
        <taxon>Pseudomonadati</taxon>
        <taxon>Pseudomonadota</taxon>
        <taxon>Gammaproteobacteria</taxon>
        <taxon>Thiotrichales</taxon>
        <taxon>Piscirickettsiaceae</taxon>
        <taxon>Cycloclasticus</taxon>
    </lineage>
</organism>
<dbReference type="RefSeq" id="WP_020932387.1">
    <property type="nucleotide sequence ID" value="NC_021917.1"/>
</dbReference>
<dbReference type="HOGENOM" id="CLU_110778_2_0_6"/>
<dbReference type="InterPro" id="IPR023352">
    <property type="entry name" value="MAPEG-like_dom_sf"/>
</dbReference>
<keyword evidence="2 5" id="KW-0812">Transmembrane</keyword>
<feature type="transmembrane region" description="Helical" evidence="5">
    <location>
        <begin position="108"/>
        <end position="128"/>
    </location>
</feature>
<keyword evidence="4 5" id="KW-0472">Membrane</keyword>
<dbReference type="Gene3D" id="1.20.120.550">
    <property type="entry name" value="Membrane associated eicosanoid/glutathione metabolism-like domain"/>
    <property type="match status" value="1"/>
</dbReference>
<dbReference type="SUPFAM" id="SSF161084">
    <property type="entry name" value="MAPEG domain-like"/>
    <property type="match status" value="1"/>
</dbReference>
<dbReference type="PANTHER" id="PTHR35371:SF1">
    <property type="entry name" value="BLR7753 PROTEIN"/>
    <property type="match status" value="1"/>
</dbReference>
<evidence type="ECO:0000256" key="3">
    <source>
        <dbReference type="ARBA" id="ARBA00022989"/>
    </source>
</evidence>
<protein>
    <recommendedName>
        <fullName evidence="8">MAPEG family protein</fullName>
    </recommendedName>
</protein>
<gene>
    <name evidence="6" type="ORF">CYCME_1151</name>
</gene>
<dbReference type="PATRIC" id="fig|1198232.3.peg.1151"/>
<dbReference type="KEGG" id="cza:CYCME_1151"/>
<sequence length="133" mass="14293">MLTVVICLTCIAFMPYLASSIGGYYRISQTGKYDLVNPRAQAATLVGAGARSQYLHANCWEALGLFSAAVLAVFITNAINETVTMLCISFVVIRGVYFIAYLTNMATLRFSAFGLGFACCVGLFYTAITSIPA</sequence>
<dbReference type="AlphaFoldDB" id="S5TF85"/>
<proteinExistence type="predicted"/>
<dbReference type="EMBL" id="CP005996">
    <property type="protein sequence ID" value="AGS39482.1"/>
    <property type="molecule type" value="Genomic_DNA"/>
</dbReference>
<dbReference type="eggNOG" id="COG3686">
    <property type="taxonomic scope" value="Bacteria"/>
</dbReference>